<dbReference type="Proteomes" id="UP000750711">
    <property type="component" value="Unassembled WGS sequence"/>
</dbReference>
<dbReference type="PANTHER" id="PTHR33112:SF1">
    <property type="entry name" value="HETEROKARYON INCOMPATIBILITY DOMAIN-CONTAINING PROTEIN"/>
    <property type="match status" value="1"/>
</dbReference>
<evidence type="ECO:0000313" key="3">
    <source>
        <dbReference type="Proteomes" id="UP000750711"/>
    </source>
</evidence>
<dbReference type="Pfam" id="PF06985">
    <property type="entry name" value="HET"/>
    <property type="match status" value="1"/>
</dbReference>
<protein>
    <recommendedName>
        <fullName evidence="1">Heterokaryon incompatibility domain-containing protein</fullName>
    </recommendedName>
</protein>
<dbReference type="EMBL" id="JAGHQM010000891">
    <property type="protein sequence ID" value="KAH0557161.1"/>
    <property type="molecule type" value="Genomic_DNA"/>
</dbReference>
<dbReference type="AlphaFoldDB" id="A0A9P8L9U8"/>
<evidence type="ECO:0000313" key="2">
    <source>
        <dbReference type="EMBL" id="KAH0557161.1"/>
    </source>
</evidence>
<name>A0A9P8L9U8_9PEZI</name>
<accession>A0A9P8L9U8</accession>
<organism evidence="2 3">
    <name type="scientific">Trichoglossum hirsutum</name>
    <dbReference type="NCBI Taxonomy" id="265104"/>
    <lineage>
        <taxon>Eukaryota</taxon>
        <taxon>Fungi</taxon>
        <taxon>Dikarya</taxon>
        <taxon>Ascomycota</taxon>
        <taxon>Pezizomycotina</taxon>
        <taxon>Geoglossomycetes</taxon>
        <taxon>Geoglossales</taxon>
        <taxon>Geoglossaceae</taxon>
        <taxon>Trichoglossum</taxon>
    </lineage>
</organism>
<dbReference type="InterPro" id="IPR010730">
    <property type="entry name" value="HET"/>
</dbReference>
<sequence length="820" mass="92483">MTSTDYIPGPNGKKIAVTTSSGEDFLSLNKLHFLLDPDEAPFHAPPRDTKPPEPLELSEVSNANQITLVNQICERCSSINLRNPPSLCNEIDWGGLANSRRAIVEEQRSRGITQIEGYVCDLGHFPEDFNISTCPLCRALASVRTRLLRSPLGLRPWPYELHVVSAAYVHFGIDRMPRNDITQILESRRISDTVIFAVDPKPPHIFFYGRVGFWLTEHSGTSGYLYPVASEEDRMERRFSGRQLQTDHIDYSVVRSWIDSCQTYHLEACASGKSNSLKDTPSFRLIDCHTRQVVSASTEMPYVALSYTWGSGSTSGDTETRSDIPIDGTALVIEDAMTVTKELGLRYLWVDKYCIIQGDLQVKMEQIQNMDAVYDRAEVTIIAAAGENGSFGLPGVSSRHRIAQPSVQVENRLFVSSGPHLRDLLRLSKWASRGWTYQEGLISKRRLIFTEYQTYFECASAHCCEAIDAPPDVLFQEKSVNGANPMASRDFRVFPLGKPIAKAHQIVERIREYASKELTYKSDALNGILGIFAVVEKWVPSISHLWGIPILTQTEITPPPFRSPDSTASGSEWITRDPNEALLIGLRWAIKPTKRNPGFPSWSWTGWAGPLQLFFPSANAEIRPRTNFWVEIYYGHLVEWTEFHASRDHDGKLPPVSRFLHVEGPAVKLEFRWGLLSRKTESFPHQEDKYGLHVLLHVNDLQISICPLHITRWEDYDVQAFVDRLLRGTWDALILSHCGSPLPPETDVLGEEVGISYETLGKEKRTDFELLVLEPVPGGRDEGGDAYYERLGTVKLVFPESLELPSAGLLKVERKRFRIG</sequence>
<proteinExistence type="predicted"/>
<evidence type="ECO:0000259" key="1">
    <source>
        <dbReference type="Pfam" id="PF06985"/>
    </source>
</evidence>
<feature type="domain" description="Heterokaryon incompatibility" evidence="1">
    <location>
        <begin position="302"/>
        <end position="439"/>
    </location>
</feature>
<comment type="caution">
    <text evidence="2">The sequence shown here is derived from an EMBL/GenBank/DDBJ whole genome shotgun (WGS) entry which is preliminary data.</text>
</comment>
<gene>
    <name evidence="2" type="ORF">GP486_005048</name>
</gene>
<reference evidence="2" key="1">
    <citation type="submission" date="2021-03" db="EMBL/GenBank/DDBJ databases">
        <title>Comparative genomics and phylogenomic investigation of the class Geoglossomycetes provide insights into ecological specialization and systematics.</title>
        <authorList>
            <person name="Melie T."/>
            <person name="Pirro S."/>
            <person name="Miller A.N."/>
            <person name="Quandt A."/>
        </authorList>
    </citation>
    <scope>NUCLEOTIDE SEQUENCE</scope>
    <source>
        <strain evidence="2">CAQ_001_2017</strain>
    </source>
</reference>
<dbReference type="PANTHER" id="PTHR33112">
    <property type="entry name" value="DOMAIN PROTEIN, PUTATIVE-RELATED"/>
    <property type="match status" value="1"/>
</dbReference>
<keyword evidence="3" id="KW-1185">Reference proteome</keyword>